<protein>
    <recommendedName>
        <fullName evidence="3">Membrane transport protein MMPL domain-containing protein</fullName>
    </recommendedName>
</protein>
<reference evidence="2" key="1">
    <citation type="journal article" date="2014" name="Front. Microbiol.">
        <title>High frequency of phylogenetically diverse reductive dehalogenase-homologous genes in deep subseafloor sedimentary metagenomes.</title>
        <authorList>
            <person name="Kawai M."/>
            <person name="Futagami T."/>
            <person name="Toyoda A."/>
            <person name="Takaki Y."/>
            <person name="Nishi S."/>
            <person name="Hori S."/>
            <person name="Arai W."/>
            <person name="Tsubouchi T."/>
            <person name="Morono Y."/>
            <person name="Uchiyama I."/>
            <person name="Ito T."/>
            <person name="Fujiyama A."/>
            <person name="Inagaki F."/>
            <person name="Takami H."/>
        </authorList>
    </citation>
    <scope>NUCLEOTIDE SEQUENCE</scope>
    <source>
        <strain evidence="2">Expedition CK06-06</strain>
    </source>
</reference>
<evidence type="ECO:0008006" key="3">
    <source>
        <dbReference type="Google" id="ProtNLM"/>
    </source>
</evidence>
<keyword evidence="1" id="KW-1133">Transmembrane helix</keyword>
<organism evidence="2">
    <name type="scientific">marine sediment metagenome</name>
    <dbReference type="NCBI Taxonomy" id="412755"/>
    <lineage>
        <taxon>unclassified sequences</taxon>
        <taxon>metagenomes</taxon>
        <taxon>ecological metagenomes</taxon>
    </lineage>
</organism>
<comment type="caution">
    <text evidence="2">The sequence shown here is derived from an EMBL/GenBank/DDBJ whole genome shotgun (WGS) entry which is preliminary data.</text>
</comment>
<dbReference type="GO" id="GO:0005886">
    <property type="term" value="C:plasma membrane"/>
    <property type="evidence" value="ECO:0007669"/>
    <property type="project" value="TreeGrafter"/>
</dbReference>
<gene>
    <name evidence="2" type="ORF">S01H1_45508</name>
</gene>
<feature type="non-terminal residue" evidence="2">
    <location>
        <position position="264"/>
    </location>
</feature>
<name>X0UKG5_9ZZZZ</name>
<accession>X0UKG5</accession>
<dbReference type="PANTHER" id="PTHR33406">
    <property type="entry name" value="MEMBRANE PROTEIN MJ1562-RELATED"/>
    <property type="match status" value="1"/>
</dbReference>
<feature type="transmembrane region" description="Helical" evidence="1">
    <location>
        <begin position="6"/>
        <end position="31"/>
    </location>
</feature>
<dbReference type="InterPro" id="IPR050545">
    <property type="entry name" value="Mycobact_MmpL"/>
</dbReference>
<dbReference type="PANTHER" id="PTHR33406:SF13">
    <property type="entry name" value="MEMBRANE PROTEIN YDFJ"/>
    <property type="match status" value="1"/>
</dbReference>
<keyword evidence="1" id="KW-0812">Transmembrane</keyword>
<evidence type="ECO:0000256" key="1">
    <source>
        <dbReference type="SAM" id="Phobius"/>
    </source>
</evidence>
<feature type="transmembrane region" description="Helical" evidence="1">
    <location>
        <begin position="52"/>
        <end position="77"/>
    </location>
</feature>
<evidence type="ECO:0000313" key="2">
    <source>
        <dbReference type="EMBL" id="GAG00853.1"/>
    </source>
</evidence>
<dbReference type="EMBL" id="BARS01029085">
    <property type="protein sequence ID" value="GAG00853.1"/>
    <property type="molecule type" value="Genomic_DNA"/>
</dbReference>
<feature type="non-terminal residue" evidence="2">
    <location>
        <position position="1"/>
    </location>
</feature>
<dbReference type="AlphaFoldDB" id="X0UKG5"/>
<sequence>PVIDFGWMMAIGLSVTFLTSFLLFPSVLMLLKKSSPSITDKRQSAITSRLASIARFHGGKVIILSILLAVISVIGIAKLKVENGFINYFSKKTEIYQGMKLIDDKLGGTFPLDIILHFGEQHGNSAADDNLVDTDDDDFLEEDDWAGDHDPRDYWLTPYKVERIKEVHDYLAGLPEIGKVLSLASVIRVAEQLHEGKEFDGIELGVLNKKIPDRIRSDMVDPYVSIDNNEARISLRILDSLEDIRRKELLERISSDLSSKFGLS</sequence>
<proteinExistence type="predicted"/>
<keyword evidence="1" id="KW-0472">Membrane</keyword>